<evidence type="ECO:0000313" key="2">
    <source>
        <dbReference type="EMBL" id="CAA7058411.1"/>
    </source>
</evidence>
<proteinExistence type="predicted"/>
<protein>
    <recommendedName>
        <fullName evidence="1">Reverse transcriptase domain-containing protein</fullName>
    </recommendedName>
</protein>
<evidence type="ECO:0000313" key="3">
    <source>
        <dbReference type="Proteomes" id="UP000467841"/>
    </source>
</evidence>
<dbReference type="PANTHER" id="PTHR33116">
    <property type="entry name" value="REVERSE TRANSCRIPTASE ZINC-BINDING DOMAIN-CONTAINING PROTEIN-RELATED-RELATED"/>
    <property type="match status" value="1"/>
</dbReference>
<dbReference type="InterPro" id="IPR000477">
    <property type="entry name" value="RT_dom"/>
</dbReference>
<dbReference type="InterPro" id="IPR043502">
    <property type="entry name" value="DNA/RNA_pol_sf"/>
</dbReference>
<gene>
    <name evidence="2" type="ORF">MERR_LOCUS45647</name>
</gene>
<dbReference type="Pfam" id="PF00078">
    <property type="entry name" value="RVT_1"/>
    <property type="match status" value="1"/>
</dbReference>
<dbReference type="SUPFAM" id="SSF56672">
    <property type="entry name" value="DNA/RNA polymerases"/>
    <property type="match status" value="1"/>
</dbReference>
<dbReference type="EMBL" id="CACVBM020001718">
    <property type="protein sequence ID" value="CAA7058411.1"/>
    <property type="molecule type" value="Genomic_DNA"/>
</dbReference>
<dbReference type="Proteomes" id="UP000467841">
    <property type="component" value="Unassembled WGS sequence"/>
</dbReference>
<evidence type="ECO:0000259" key="1">
    <source>
        <dbReference type="Pfam" id="PF00078"/>
    </source>
</evidence>
<dbReference type="PANTHER" id="PTHR33116:SF86">
    <property type="entry name" value="REVERSE TRANSCRIPTASE DOMAIN-CONTAINING PROTEIN"/>
    <property type="match status" value="1"/>
</dbReference>
<keyword evidence="3" id="KW-1185">Reference proteome</keyword>
<comment type="caution">
    <text evidence="2">The sequence shown here is derived from an EMBL/GenBank/DDBJ whole genome shotgun (WGS) entry which is preliminary data.</text>
</comment>
<feature type="domain" description="Reverse transcriptase" evidence="1">
    <location>
        <begin position="13"/>
        <end position="122"/>
    </location>
</feature>
<name>A0A6D2L1U0_9BRAS</name>
<accession>A0A6D2L1U0</accession>
<dbReference type="AlphaFoldDB" id="A0A6D2L1U0"/>
<sequence length="274" mass="30726">MGFLDEGLYLISFIPSTYQWRSQRTYQPIKRLKTGDPLSPFLFIILTEALVAQLRGAEDEGRITGLKIARNCPSISHLLFADDSLFFCKADVQQCAELLRIIQTYGQASGQQLNTSKSSIFFGHKVPPHIRSELKRTLGITKEGGMGMYLGLPEKICGSKKQAFAFIQDRLSKKINSWSAKLLSKGGKEVLIKSVSQALPTYVMSCFLLPQDIIKKLQSAIANFWWSTKQESRATVASSSLPKLSIGQSPKRKIFLEVKSPRCNKSKLSLLWME</sequence>
<organism evidence="2 3">
    <name type="scientific">Microthlaspi erraticum</name>
    <dbReference type="NCBI Taxonomy" id="1685480"/>
    <lineage>
        <taxon>Eukaryota</taxon>
        <taxon>Viridiplantae</taxon>
        <taxon>Streptophyta</taxon>
        <taxon>Embryophyta</taxon>
        <taxon>Tracheophyta</taxon>
        <taxon>Spermatophyta</taxon>
        <taxon>Magnoliopsida</taxon>
        <taxon>eudicotyledons</taxon>
        <taxon>Gunneridae</taxon>
        <taxon>Pentapetalae</taxon>
        <taxon>rosids</taxon>
        <taxon>malvids</taxon>
        <taxon>Brassicales</taxon>
        <taxon>Brassicaceae</taxon>
        <taxon>Coluteocarpeae</taxon>
        <taxon>Microthlaspi</taxon>
    </lineage>
</organism>
<reference evidence="2" key="1">
    <citation type="submission" date="2020-01" db="EMBL/GenBank/DDBJ databases">
        <authorList>
            <person name="Mishra B."/>
        </authorList>
    </citation>
    <scope>NUCLEOTIDE SEQUENCE [LARGE SCALE GENOMIC DNA]</scope>
</reference>
<dbReference type="OrthoDB" id="1936608at2759"/>